<reference evidence="1 2" key="2">
    <citation type="journal article" date="2022" name="Mol. Ecol. Resour.">
        <title>The genomes of chicory, endive, great burdock and yacon provide insights into Asteraceae paleo-polyploidization history and plant inulin production.</title>
        <authorList>
            <person name="Fan W."/>
            <person name="Wang S."/>
            <person name="Wang H."/>
            <person name="Wang A."/>
            <person name="Jiang F."/>
            <person name="Liu H."/>
            <person name="Zhao H."/>
            <person name="Xu D."/>
            <person name="Zhang Y."/>
        </authorList>
    </citation>
    <scope>NUCLEOTIDE SEQUENCE [LARGE SCALE GENOMIC DNA]</scope>
    <source>
        <strain evidence="2">cv. Punajuju</strain>
        <tissue evidence="1">Leaves</tissue>
    </source>
</reference>
<organism evidence="1 2">
    <name type="scientific">Cichorium intybus</name>
    <name type="common">Chicory</name>
    <dbReference type="NCBI Taxonomy" id="13427"/>
    <lineage>
        <taxon>Eukaryota</taxon>
        <taxon>Viridiplantae</taxon>
        <taxon>Streptophyta</taxon>
        <taxon>Embryophyta</taxon>
        <taxon>Tracheophyta</taxon>
        <taxon>Spermatophyta</taxon>
        <taxon>Magnoliopsida</taxon>
        <taxon>eudicotyledons</taxon>
        <taxon>Gunneridae</taxon>
        <taxon>Pentapetalae</taxon>
        <taxon>asterids</taxon>
        <taxon>campanulids</taxon>
        <taxon>Asterales</taxon>
        <taxon>Asteraceae</taxon>
        <taxon>Cichorioideae</taxon>
        <taxon>Cichorieae</taxon>
        <taxon>Cichoriinae</taxon>
        <taxon>Cichorium</taxon>
    </lineage>
</organism>
<name>A0ACB9AGA5_CICIN</name>
<accession>A0ACB9AGA5</accession>
<protein>
    <submittedName>
        <fullName evidence="1">Uncharacterized protein</fullName>
    </submittedName>
</protein>
<dbReference type="EMBL" id="CM042015">
    <property type="protein sequence ID" value="KAI3709259.1"/>
    <property type="molecule type" value="Genomic_DNA"/>
</dbReference>
<sequence>MTIPIGITAKLKPFGGKRTIPVGINSLSHTHSNRPDGGGNYAFTNNNVVVPALCIGSGDREFIERRRSTKAFVLDLILILQ</sequence>
<keyword evidence="2" id="KW-1185">Reference proteome</keyword>
<dbReference type="Proteomes" id="UP001055811">
    <property type="component" value="Linkage Group LG07"/>
</dbReference>
<evidence type="ECO:0000313" key="1">
    <source>
        <dbReference type="EMBL" id="KAI3709259.1"/>
    </source>
</evidence>
<comment type="caution">
    <text evidence="1">The sequence shown here is derived from an EMBL/GenBank/DDBJ whole genome shotgun (WGS) entry which is preliminary data.</text>
</comment>
<proteinExistence type="predicted"/>
<evidence type="ECO:0000313" key="2">
    <source>
        <dbReference type="Proteomes" id="UP001055811"/>
    </source>
</evidence>
<reference evidence="2" key="1">
    <citation type="journal article" date="2022" name="Mol. Ecol. Resour.">
        <title>The genomes of chicory, endive, great burdock and yacon provide insights into Asteraceae palaeo-polyploidization history and plant inulin production.</title>
        <authorList>
            <person name="Fan W."/>
            <person name="Wang S."/>
            <person name="Wang H."/>
            <person name="Wang A."/>
            <person name="Jiang F."/>
            <person name="Liu H."/>
            <person name="Zhao H."/>
            <person name="Xu D."/>
            <person name="Zhang Y."/>
        </authorList>
    </citation>
    <scope>NUCLEOTIDE SEQUENCE [LARGE SCALE GENOMIC DNA]</scope>
    <source>
        <strain evidence="2">cv. Punajuju</strain>
    </source>
</reference>
<gene>
    <name evidence="1" type="ORF">L2E82_39019</name>
</gene>